<dbReference type="GO" id="GO:0006310">
    <property type="term" value="P:DNA recombination"/>
    <property type="evidence" value="ECO:0007669"/>
    <property type="project" value="UniProtKB-KW"/>
</dbReference>
<dbReference type="PANTHER" id="PTHR35617:SF3">
    <property type="entry name" value="CORE-BINDING (CB) DOMAIN-CONTAINING PROTEIN"/>
    <property type="match status" value="1"/>
</dbReference>
<reference evidence="3 4" key="1">
    <citation type="submission" date="2019-01" db="EMBL/GenBank/DDBJ databases">
        <authorList>
            <person name="Sayadi A."/>
        </authorList>
    </citation>
    <scope>NUCLEOTIDE SEQUENCE [LARGE SCALE GENOMIC DNA]</scope>
</reference>
<dbReference type="EMBL" id="CAACVG010007408">
    <property type="protein sequence ID" value="VEN45268.1"/>
    <property type="molecule type" value="Genomic_DNA"/>
</dbReference>
<dbReference type="GO" id="GO:0015074">
    <property type="term" value="P:DNA integration"/>
    <property type="evidence" value="ECO:0007669"/>
    <property type="project" value="InterPro"/>
</dbReference>
<dbReference type="Proteomes" id="UP000410492">
    <property type="component" value="Unassembled WGS sequence"/>
</dbReference>
<dbReference type="SUPFAM" id="SSF56349">
    <property type="entry name" value="DNA breaking-rejoining enzymes"/>
    <property type="match status" value="1"/>
</dbReference>
<keyword evidence="1" id="KW-0238">DNA-binding</keyword>
<evidence type="ECO:0000256" key="1">
    <source>
        <dbReference type="ARBA" id="ARBA00023125"/>
    </source>
</evidence>
<accession>A0A653CBI8</accession>
<dbReference type="GO" id="GO:0003677">
    <property type="term" value="F:DNA binding"/>
    <property type="evidence" value="ECO:0007669"/>
    <property type="project" value="UniProtKB-KW"/>
</dbReference>
<sequence>MVFLKKNIPEAAIPILLASVSEKTMKQYNTVFTRWWEFCIKSTIDPFEYKLSGIISFIESMLDKDFSFSSINTHRSALSLVIDISEKDKHIVSRYFKGIYNLKTPTPKYSFTWNPSLVLVYLEKGREGLSLEKLSYKLVMLMALTSAHRLQMISLIKIQNILVTDDQVEIRIPDRIKTSGKNRCQPILLFPFFIEKPELCVASTICHYLKIMKVLRSPLEDRLVLTIKKPHRTASSQSLSRWLKNILTTCGIDTYIFKGYSTRYAATSAAARAGLNIEIIRETAGWTKKSEVFNKFYHKPLARDDSTFAKAVLTKIVSKYC</sequence>
<dbReference type="AlphaFoldDB" id="A0A653CBI8"/>
<protein>
    <recommendedName>
        <fullName evidence="5">Tyr recombinase domain-containing protein</fullName>
    </recommendedName>
</protein>
<dbReference type="InterPro" id="IPR013762">
    <property type="entry name" value="Integrase-like_cat_sf"/>
</dbReference>
<evidence type="ECO:0000313" key="3">
    <source>
        <dbReference type="EMBL" id="VEN45268.1"/>
    </source>
</evidence>
<dbReference type="InterPro" id="IPR010998">
    <property type="entry name" value="Integrase_recombinase_N"/>
</dbReference>
<dbReference type="OrthoDB" id="6759269at2759"/>
<evidence type="ECO:0008006" key="5">
    <source>
        <dbReference type="Google" id="ProtNLM"/>
    </source>
</evidence>
<dbReference type="PANTHER" id="PTHR35617">
    <property type="entry name" value="PHAGE_INTEGRASE DOMAIN-CONTAINING PROTEIN"/>
    <property type="match status" value="1"/>
</dbReference>
<dbReference type="Gene3D" id="1.10.150.130">
    <property type="match status" value="1"/>
</dbReference>
<evidence type="ECO:0000313" key="4">
    <source>
        <dbReference type="Proteomes" id="UP000410492"/>
    </source>
</evidence>
<feature type="non-terminal residue" evidence="3">
    <location>
        <position position="321"/>
    </location>
</feature>
<evidence type="ECO:0000256" key="2">
    <source>
        <dbReference type="ARBA" id="ARBA00023172"/>
    </source>
</evidence>
<dbReference type="Gene3D" id="1.10.443.10">
    <property type="entry name" value="Intergrase catalytic core"/>
    <property type="match status" value="1"/>
</dbReference>
<dbReference type="InterPro" id="IPR011010">
    <property type="entry name" value="DNA_brk_join_enz"/>
</dbReference>
<keyword evidence="2" id="KW-0233">DNA recombination</keyword>
<proteinExistence type="predicted"/>
<name>A0A653CBI8_CALMS</name>
<keyword evidence="4" id="KW-1185">Reference proteome</keyword>
<organism evidence="3 4">
    <name type="scientific">Callosobruchus maculatus</name>
    <name type="common">Southern cowpea weevil</name>
    <name type="synonym">Pulse bruchid</name>
    <dbReference type="NCBI Taxonomy" id="64391"/>
    <lineage>
        <taxon>Eukaryota</taxon>
        <taxon>Metazoa</taxon>
        <taxon>Ecdysozoa</taxon>
        <taxon>Arthropoda</taxon>
        <taxon>Hexapoda</taxon>
        <taxon>Insecta</taxon>
        <taxon>Pterygota</taxon>
        <taxon>Neoptera</taxon>
        <taxon>Endopterygota</taxon>
        <taxon>Coleoptera</taxon>
        <taxon>Polyphaga</taxon>
        <taxon>Cucujiformia</taxon>
        <taxon>Chrysomeloidea</taxon>
        <taxon>Chrysomelidae</taxon>
        <taxon>Bruchinae</taxon>
        <taxon>Bruchini</taxon>
        <taxon>Callosobruchus</taxon>
    </lineage>
</organism>
<gene>
    <name evidence="3" type="ORF">CALMAC_LOCUS7770</name>
</gene>